<organism evidence="1 2">
    <name type="scientific">Phaseolus angularis</name>
    <name type="common">Azuki bean</name>
    <name type="synonym">Vigna angularis</name>
    <dbReference type="NCBI Taxonomy" id="3914"/>
    <lineage>
        <taxon>Eukaryota</taxon>
        <taxon>Viridiplantae</taxon>
        <taxon>Streptophyta</taxon>
        <taxon>Embryophyta</taxon>
        <taxon>Tracheophyta</taxon>
        <taxon>Spermatophyta</taxon>
        <taxon>Magnoliopsida</taxon>
        <taxon>eudicotyledons</taxon>
        <taxon>Gunneridae</taxon>
        <taxon>Pentapetalae</taxon>
        <taxon>rosids</taxon>
        <taxon>fabids</taxon>
        <taxon>Fabales</taxon>
        <taxon>Fabaceae</taxon>
        <taxon>Papilionoideae</taxon>
        <taxon>50 kb inversion clade</taxon>
        <taxon>NPAAA clade</taxon>
        <taxon>indigoferoid/millettioid clade</taxon>
        <taxon>Phaseoleae</taxon>
        <taxon>Vigna</taxon>
    </lineage>
</organism>
<sequence>MVLSRLAHGLSAKTLTTRYSLDPYLVSKITNMVTCLLDPLPVGHRCLLETTQAVEELTSLPNMCSAIDTTPVNLRSTPKSNPNLNPYRCRYGYPSLFLQVVSDHKIFWDVCVKAPNGTNNATHFRDSLLYRPLLPFLLFLISPNGMGTPAQNLFDEMLMKGRSVWGSV</sequence>
<accession>A0A0L9UWA2</accession>
<dbReference type="EMBL" id="CM003377">
    <property type="protein sequence ID" value="KOM46996.1"/>
    <property type="molecule type" value="Genomic_DNA"/>
</dbReference>
<evidence type="ECO:0000313" key="2">
    <source>
        <dbReference type="Proteomes" id="UP000053144"/>
    </source>
</evidence>
<evidence type="ECO:0000313" key="1">
    <source>
        <dbReference type="EMBL" id="KOM46996.1"/>
    </source>
</evidence>
<dbReference type="AlphaFoldDB" id="A0A0L9UWA2"/>
<reference evidence="2" key="1">
    <citation type="journal article" date="2015" name="Proc. Natl. Acad. Sci. U.S.A.">
        <title>Genome sequencing of adzuki bean (Vigna angularis) provides insight into high starch and low fat accumulation and domestication.</title>
        <authorList>
            <person name="Yang K."/>
            <person name="Tian Z."/>
            <person name="Chen C."/>
            <person name="Luo L."/>
            <person name="Zhao B."/>
            <person name="Wang Z."/>
            <person name="Yu L."/>
            <person name="Li Y."/>
            <person name="Sun Y."/>
            <person name="Li W."/>
            <person name="Chen Y."/>
            <person name="Li Y."/>
            <person name="Zhang Y."/>
            <person name="Ai D."/>
            <person name="Zhao J."/>
            <person name="Shang C."/>
            <person name="Ma Y."/>
            <person name="Wu B."/>
            <person name="Wang M."/>
            <person name="Gao L."/>
            <person name="Sun D."/>
            <person name="Zhang P."/>
            <person name="Guo F."/>
            <person name="Wang W."/>
            <person name="Li Y."/>
            <person name="Wang J."/>
            <person name="Varshney R.K."/>
            <person name="Wang J."/>
            <person name="Ling H.Q."/>
            <person name="Wan P."/>
        </authorList>
    </citation>
    <scope>NUCLEOTIDE SEQUENCE</scope>
    <source>
        <strain evidence="2">cv. Jingnong 6</strain>
    </source>
</reference>
<dbReference type="OMA" id="MCSAIDT"/>
<proteinExistence type="predicted"/>
<dbReference type="Proteomes" id="UP000053144">
    <property type="component" value="Chromosome 7"/>
</dbReference>
<protein>
    <submittedName>
        <fullName evidence="1">Uncharacterized protein</fullName>
    </submittedName>
</protein>
<name>A0A0L9UWA2_PHAAN</name>
<dbReference type="Gramene" id="KOM46996">
    <property type="protein sequence ID" value="KOM46996"/>
    <property type="gene ID" value="LR48_Vigan07g070000"/>
</dbReference>
<gene>
    <name evidence="1" type="ORF">LR48_Vigan07g070000</name>
</gene>